<dbReference type="OrthoDB" id="3266740at2759"/>
<dbReference type="AlphaFoldDB" id="D8PNY3"/>
<dbReference type="STRING" id="578458.D8PNY3"/>
<keyword evidence="2" id="KW-1133">Transmembrane helix</keyword>
<evidence type="ECO:0000256" key="2">
    <source>
        <dbReference type="SAM" id="Phobius"/>
    </source>
</evidence>
<keyword evidence="2" id="KW-0812">Transmembrane</keyword>
<dbReference type="OMA" id="NTETYHA"/>
<feature type="compositionally biased region" description="Low complexity" evidence="1">
    <location>
        <begin position="316"/>
        <end position="334"/>
    </location>
</feature>
<dbReference type="KEGG" id="scm:SCHCO_02621386"/>
<dbReference type="EMBL" id="GL377302">
    <property type="protein sequence ID" value="EFJ01569.1"/>
    <property type="molecule type" value="Genomic_DNA"/>
</dbReference>
<reference evidence="3 4" key="1">
    <citation type="journal article" date="2010" name="Nat. Biotechnol.">
        <title>Genome sequence of the model mushroom Schizophyllum commune.</title>
        <authorList>
            <person name="Ohm R.A."/>
            <person name="de Jong J.F."/>
            <person name="Lugones L.G."/>
            <person name="Aerts A."/>
            <person name="Kothe E."/>
            <person name="Stajich J.E."/>
            <person name="de Vries R.P."/>
            <person name="Record E."/>
            <person name="Levasseur A."/>
            <person name="Baker S.E."/>
            <person name="Bartholomew K.A."/>
            <person name="Coutinho P.M."/>
            <person name="Erdmann S."/>
            <person name="Fowler T.J."/>
            <person name="Gathman A.C."/>
            <person name="Lombard V."/>
            <person name="Henrissat B."/>
            <person name="Knabe N."/>
            <person name="Kuees U."/>
            <person name="Lilly W.W."/>
            <person name="Lindquist E."/>
            <person name="Lucas S."/>
            <person name="Magnuson J.K."/>
            <person name="Piumi F."/>
            <person name="Raudaskoski M."/>
            <person name="Salamov A."/>
            <person name="Schmutz J."/>
            <person name="Schwarze F.W.M.R."/>
            <person name="vanKuyk P.A."/>
            <person name="Horton J.S."/>
            <person name="Grigoriev I.V."/>
            <person name="Woesten H.A.B."/>
        </authorList>
    </citation>
    <scope>NUCLEOTIDE SEQUENCE [LARGE SCALE GENOMIC DNA]</scope>
    <source>
        <strain evidence="4">H4-8 / FGSC 9210</strain>
    </source>
</reference>
<feature type="transmembrane region" description="Helical" evidence="2">
    <location>
        <begin position="77"/>
        <end position="99"/>
    </location>
</feature>
<sequence length="378" mass="41508">MSFKTARACLYAAVIVLTIICTGMAGYFASVLMHSSLTTFVPFALFVCASSILIFFCLLGFSAILAHRNPISTRIELGSLGLSGIFWLSLGALMASSAAQDADVECFSSEDSTTPLSEDLASLKTDQFHAMYRVLEAFSLLNAILVLGFFLMLFGLAIRRHRLGDTHMWVGPVTSCAWFNNYGGGNNVQRNNSSSSILPFFQAKDRPEGSKKRTEGSKAQTGTGAHLPTPIAAAHRRYGSNARETPAMEERATTSRTPVSVSRAARQHARQESASRTAAAPPRRQDSGSRNPQRQNSSSRAQPTRQDSSRSRAPPVSRDNSSRRQNSVSRQNSSSRRDVYRSDSRRARNRDPSPVPSYIESSLEDYDAGYIANPYDRR</sequence>
<feature type="compositionally biased region" description="Basic and acidic residues" evidence="1">
    <location>
        <begin position="203"/>
        <end position="216"/>
    </location>
</feature>
<name>D8PNY3_SCHCM</name>
<dbReference type="GeneID" id="9597447"/>
<gene>
    <name evidence="3" type="ORF">SCHCODRAFT_254909</name>
</gene>
<proteinExistence type="predicted"/>
<dbReference type="eggNOG" id="ENOG502SNH1">
    <property type="taxonomic scope" value="Eukaryota"/>
</dbReference>
<keyword evidence="4" id="KW-1185">Reference proteome</keyword>
<organism evidence="4">
    <name type="scientific">Schizophyllum commune (strain H4-8 / FGSC 9210)</name>
    <name type="common">Split gill fungus</name>
    <dbReference type="NCBI Taxonomy" id="578458"/>
    <lineage>
        <taxon>Eukaryota</taxon>
        <taxon>Fungi</taxon>
        <taxon>Dikarya</taxon>
        <taxon>Basidiomycota</taxon>
        <taxon>Agaricomycotina</taxon>
        <taxon>Agaricomycetes</taxon>
        <taxon>Agaricomycetidae</taxon>
        <taxon>Agaricales</taxon>
        <taxon>Schizophyllaceae</taxon>
        <taxon>Schizophyllum</taxon>
    </lineage>
</organism>
<feature type="compositionally biased region" description="Low complexity" evidence="1">
    <location>
        <begin position="274"/>
        <end position="303"/>
    </location>
</feature>
<feature type="region of interest" description="Disordered" evidence="1">
    <location>
        <begin position="202"/>
        <end position="378"/>
    </location>
</feature>
<accession>D8PNY3</accession>
<dbReference type="Proteomes" id="UP000007431">
    <property type="component" value="Unassembled WGS sequence"/>
</dbReference>
<feature type="transmembrane region" description="Helical" evidence="2">
    <location>
        <begin position="40"/>
        <end position="65"/>
    </location>
</feature>
<keyword evidence="2" id="KW-0472">Membrane</keyword>
<evidence type="ECO:0000256" key="1">
    <source>
        <dbReference type="SAM" id="MobiDB-lite"/>
    </source>
</evidence>
<feature type="transmembrane region" description="Helical" evidence="2">
    <location>
        <begin position="9"/>
        <end position="28"/>
    </location>
</feature>
<dbReference type="VEuPathDB" id="FungiDB:SCHCODRAFT_02621386"/>
<evidence type="ECO:0000313" key="3">
    <source>
        <dbReference type="EMBL" id="EFJ01569.1"/>
    </source>
</evidence>
<evidence type="ECO:0000313" key="4">
    <source>
        <dbReference type="Proteomes" id="UP000007431"/>
    </source>
</evidence>
<feature type="compositionally biased region" description="Basic and acidic residues" evidence="1">
    <location>
        <begin position="335"/>
        <end position="351"/>
    </location>
</feature>
<dbReference type="RefSeq" id="XP_003036471.1">
    <property type="nucleotide sequence ID" value="XM_003036425.1"/>
</dbReference>
<dbReference type="HOGENOM" id="CLU_731886_0_0_1"/>
<feature type="transmembrane region" description="Helical" evidence="2">
    <location>
        <begin position="137"/>
        <end position="158"/>
    </location>
</feature>
<dbReference type="InParanoid" id="D8PNY3"/>
<protein>
    <submittedName>
        <fullName evidence="3">Expressed protein</fullName>
    </submittedName>
</protein>